<dbReference type="EMBL" id="QGKX02000004">
    <property type="protein sequence ID" value="KAF3602061.1"/>
    <property type="molecule type" value="Genomic_DNA"/>
</dbReference>
<sequence>MANNPRVLCLPETFSEVGQSVASLATEGGRDGECTGAAHGTLYPQKSRAIGATGK</sequence>
<organism evidence="1 2">
    <name type="scientific">Brassica cretica</name>
    <name type="common">Mustard</name>
    <dbReference type="NCBI Taxonomy" id="69181"/>
    <lineage>
        <taxon>Eukaryota</taxon>
        <taxon>Viridiplantae</taxon>
        <taxon>Streptophyta</taxon>
        <taxon>Embryophyta</taxon>
        <taxon>Tracheophyta</taxon>
        <taxon>Spermatophyta</taxon>
        <taxon>Magnoliopsida</taxon>
        <taxon>eudicotyledons</taxon>
        <taxon>Gunneridae</taxon>
        <taxon>Pentapetalae</taxon>
        <taxon>rosids</taxon>
        <taxon>malvids</taxon>
        <taxon>Brassicales</taxon>
        <taxon>Brassicaceae</taxon>
        <taxon>Brassiceae</taxon>
        <taxon>Brassica</taxon>
    </lineage>
</organism>
<dbReference type="AlphaFoldDB" id="A0A8S9SKA8"/>
<gene>
    <name evidence="1" type="ORF">F2Q69_00034052</name>
</gene>
<accession>A0A8S9SKA8</accession>
<protein>
    <submittedName>
        <fullName evidence="1">Uncharacterized protein</fullName>
    </submittedName>
</protein>
<proteinExistence type="predicted"/>
<evidence type="ECO:0000313" key="1">
    <source>
        <dbReference type="EMBL" id="KAF3602061.1"/>
    </source>
</evidence>
<evidence type="ECO:0000313" key="2">
    <source>
        <dbReference type="Proteomes" id="UP000712600"/>
    </source>
</evidence>
<name>A0A8S9SKA8_BRACR</name>
<reference evidence="1" key="1">
    <citation type="submission" date="2019-12" db="EMBL/GenBank/DDBJ databases">
        <title>Genome sequencing and annotation of Brassica cretica.</title>
        <authorList>
            <person name="Studholme D.J."/>
            <person name="Sarris P."/>
        </authorList>
    </citation>
    <scope>NUCLEOTIDE SEQUENCE</scope>
    <source>
        <strain evidence="1">PFS-109/04</strain>
        <tissue evidence="1">Leaf</tissue>
    </source>
</reference>
<dbReference type="Proteomes" id="UP000712600">
    <property type="component" value="Unassembled WGS sequence"/>
</dbReference>
<comment type="caution">
    <text evidence="1">The sequence shown here is derived from an EMBL/GenBank/DDBJ whole genome shotgun (WGS) entry which is preliminary data.</text>
</comment>